<dbReference type="SUPFAM" id="SSF54106">
    <property type="entry name" value="LysM domain"/>
    <property type="match status" value="1"/>
</dbReference>
<dbReference type="InterPro" id="IPR018392">
    <property type="entry name" value="LysM"/>
</dbReference>
<dbReference type="AlphaFoldDB" id="A0AAD9XKC7"/>
<organism evidence="2 3">
    <name type="scientific">Dipteronia dyeriana</name>
    <dbReference type="NCBI Taxonomy" id="168575"/>
    <lineage>
        <taxon>Eukaryota</taxon>
        <taxon>Viridiplantae</taxon>
        <taxon>Streptophyta</taxon>
        <taxon>Embryophyta</taxon>
        <taxon>Tracheophyta</taxon>
        <taxon>Spermatophyta</taxon>
        <taxon>Magnoliopsida</taxon>
        <taxon>eudicotyledons</taxon>
        <taxon>Gunneridae</taxon>
        <taxon>Pentapetalae</taxon>
        <taxon>rosids</taxon>
        <taxon>malvids</taxon>
        <taxon>Sapindales</taxon>
        <taxon>Sapindaceae</taxon>
        <taxon>Hippocastanoideae</taxon>
        <taxon>Acereae</taxon>
        <taxon>Dipteronia</taxon>
    </lineage>
</organism>
<dbReference type="CDD" id="cd00118">
    <property type="entry name" value="LysM"/>
    <property type="match status" value="1"/>
</dbReference>
<reference evidence="2" key="1">
    <citation type="journal article" date="2023" name="Plant J.">
        <title>Genome sequences and population genomics provide insights into the demographic history, inbreeding, and mutation load of two 'living fossil' tree species of Dipteronia.</title>
        <authorList>
            <person name="Feng Y."/>
            <person name="Comes H.P."/>
            <person name="Chen J."/>
            <person name="Zhu S."/>
            <person name="Lu R."/>
            <person name="Zhang X."/>
            <person name="Li P."/>
            <person name="Qiu J."/>
            <person name="Olsen K.M."/>
            <person name="Qiu Y."/>
        </authorList>
    </citation>
    <scope>NUCLEOTIDE SEQUENCE</scope>
    <source>
        <strain evidence="2">KIB01</strain>
    </source>
</reference>
<comment type="caution">
    <text evidence="2">The sequence shown here is derived from an EMBL/GenBank/DDBJ whole genome shotgun (WGS) entry which is preliminary data.</text>
</comment>
<dbReference type="Pfam" id="PF01476">
    <property type="entry name" value="LysM"/>
    <property type="match status" value="1"/>
</dbReference>
<dbReference type="Gene3D" id="3.10.350.10">
    <property type="entry name" value="LysM domain"/>
    <property type="match status" value="1"/>
</dbReference>
<evidence type="ECO:0000313" key="3">
    <source>
        <dbReference type="Proteomes" id="UP001280121"/>
    </source>
</evidence>
<proteinExistence type="predicted"/>
<dbReference type="SMART" id="SM00257">
    <property type="entry name" value="LysM"/>
    <property type="match status" value="1"/>
</dbReference>
<dbReference type="EMBL" id="JANJYI010000002">
    <property type="protein sequence ID" value="KAK2660797.1"/>
    <property type="molecule type" value="Genomic_DNA"/>
</dbReference>
<gene>
    <name evidence="2" type="ORF">Ddye_007330</name>
</gene>
<name>A0AAD9XKC7_9ROSI</name>
<dbReference type="Proteomes" id="UP001280121">
    <property type="component" value="Unassembled WGS sequence"/>
</dbReference>
<dbReference type="PROSITE" id="PS51782">
    <property type="entry name" value="LYSM"/>
    <property type="match status" value="1"/>
</dbReference>
<evidence type="ECO:0000259" key="1">
    <source>
        <dbReference type="PROSITE" id="PS51782"/>
    </source>
</evidence>
<feature type="domain" description="LysM" evidence="1">
    <location>
        <begin position="137"/>
        <end position="181"/>
    </location>
</feature>
<protein>
    <recommendedName>
        <fullName evidence="1">LysM domain-containing protein</fullName>
    </recommendedName>
</protein>
<sequence>MRLPGVEPGSIAWKAIILTVGLQTLGGNDASQLQIAESTQDQHRLVSRTNNRIPGTLGFLDLLSCLLYKIQPSIICQLHAAWSRRVHLVYGLHDPISSKFGSFVVEKPAKTLIPSQIVTLNLLCGCSDQSTRDIDVVTYRIESGDTLLTICLQFMADVNETAELNGLTNPNLILAGDVMFIPGPGKRDMT</sequence>
<evidence type="ECO:0000313" key="2">
    <source>
        <dbReference type="EMBL" id="KAK2660797.1"/>
    </source>
</evidence>
<keyword evidence="3" id="KW-1185">Reference proteome</keyword>
<accession>A0AAD9XKC7</accession>
<dbReference type="InterPro" id="IPR036779">
    <property type="entry name" value="LysM_dom_sf"/>
</dbReference>